<evidence type="ECO:0000313" key="3">
    <source>
        <dbReference type="EMBL" id="PZE20362.1"/>
    </source>
</evidence>
<comment type="caution">
    <text evidence="3">The sequence shown here is derived from an EMBL/GenBank/DDBJ whole genome shotgun (WGS) entry which is preliminary data.</text>
</comment>
<keyword evidence="1" id="KW-0175">Coiled coil</keyword>
<gene>
    <name evidence="3" type="ORF">CBW46_013035</name>
</gene>
<evidence type="ECO:0000313" key="4">
    <source>
        <dbReference type="Proteomes" id="UP000214746"/>
    </source>
</evidence>
<protein>
    <submittedName>
        <fullName evidence="3">Aldolase</fullName>
    </submittedName>
</protein>
<sequence length="337" mass="39125">MQIMFLNSLEKKVGEEQLLTAQVSISGSEGEWIVLWQESEAAGQSSVKTWYEGASVEEMLSAFRTNIFNKQTEGFKPVLDVSIQPEPLSLDKRSVQIRLLHYYSELNVNRELYEQLRQWRLKQANKEAKAPFLVATNRMLQMITAFLPHTPEELQQLPGMGAGKVAAYGGELLAMVQSYERSTSFPLNWVESMINPSEFHAWLQSEKDRKTRAEQNKQEIKRKLLEAITRGDDLEAVREQMQLHRRELLLRIEELDRDGYDLEAYVEQMLQNIPDDQQSLAWSAFQLQGDRYLKPILHSLYTEDELAGKEVDRIYEWLRLLRIKFRRAQSSDQAAAV</sequence>
<dbReference type="GO" id="GO:0000166">
    <property type="term" value="F:nucleotide binding"/>
    <property type="evidence" value="ECO:0007669"/>
    <property type="project" value="InterPro"/>
</dbReference>
<name>A0A2W1NXM4_PAEXE</name>
<evidence type="ECO:0000256" key="1">
    <source>
        <dbReference type="SAM" id="Coils"/>
    </source>
</evidence>
<dbReference type="SUPFAM" id="SSF47819">
    <property type="entry name" value="HRDC-like"/>
    <property type="match status" value="1"/>
</dbReference>
<dbReference type="Gene3D" id="1.10.150.80">
    <property type="entry name" value="HRDC domain"/>
    <property type="match status" value="1"/>
</dbReference>
<dbReference type="InterPro" id="IPR010997">
    <property type="entry name" value="HRDC-like_sf"/>
</dbReference>
<accession>A0A2W1NXM4</accession>
<reference evidence="3" key="1">
    <citation type="submission" date="2018-06" db="EMBL/GenBank/DDBJ databases">
        <title>Paenibacillus xerothermodurans sp. nov. an extremely dry heat resistant spore forming bacterium isolated from the soil of Cape Canaveral, Florida.</title>
        <authorList>
            <person name="Seuylemezian A."/>
            <person name="Kaur N."/>
            <person name="Patil P."/>
            <person name="Patil P."/>
            <person name="Mayilraj S."/>
            <person name="Vaishampayan P."/>
        </authorList>
    </citation>
    <scope>NUCLEOTIDE SEQUENCE [LARGE SCALE GENOMIC DNA]</scope>
    <source>
        <strain evidence="3">ATCC 27380</strain>
    </source>
</reference>
<feature type="domain" description="HRDC" evidence="2">
    <location>
        <begin position="106"/>
        <end position="186"/>
    </location>
</feature>
<dbReference type="InterPro" id="IPR044876">
    <property type="entry name" value="HRDC_dom_sf"/>
</dbReference>
<dbReference type="OrthoDB" id="26793at2"/>
<dbReference type="AlphaFoldDB" id="A0A2W1NXM4"/>
<dbReference type="SMART" id="SM00341">
    <property type="entry name" value="HRDC"/>
    <property type="match status" value="1"/>
</dbReference>
<dbReference type="InterPro" id="IPR002121">
    <property type="entry name" value="HRDC_dom"/>
</dbReference>
<keyword evidence="4" id="KW-1185">Reference proteome</keyword>
<proteinExistence type="predicted"/>
<dbReference type="EMBL" id="NHRJ02000007">
    <property type="protein sequence ID" value="PZE20362.1"/>
    <property type="molecule type" value="Genomic_DNA"/>
</dbReference>
<dbReference type="PROSITE" id="PS50967">
    <property type="entry name" value="HRDC"/>
    <property type="match status" value="1"/>
</dbReference>
<organism evidence="3 4">
    <name type="scientific">Paenibacillus xerothermodurans</name>
    <dbReference type="NCBI Taxonomy" id="1977292"/>
    <lineage>
        <taxon>Bacteria</taxon>
        <taxon>Bacillati</taxon>
        <taxon>Bacillota</taxon>
        <taxon>Bacilli</taxon>
        <taxon>Bacillales</taxon>
        <taxon>Paenibacillaceae</taxon>
        <taxon>Paenibacillus</taxon>
    </lineage>
</organism>
<dbReference type="Pfam" id="PF00570">
    <property type="entry name" value="HRDC"/>
    <property type="match status" value="1"/>
</dbReference>
<dbReference type="GO" id="GO:0003676">
    <property type="term" value="F:nucleic acid binding"/>
    <property type="evidence" value="ECO:0007669"/>
    <property type="project" value="InterPro"/>
</dbReference>
<evidence type="ECO:0000259" key="2">
    <source>
        <dbReference type="PROSITE" id="PS50967"/>
    </source>
</evidence>
<dbReference type="Proteomes" id="UP000214746">
    <property type="component" value="Unassembled WGS sequence"/>
</dbReference>
<feature type="coiled-coil region" evidence="1">
    <location>
        <begin position="203"/>
        <end position="258"/>
    </location>
</feature>